<reference evidence="2 3" key="1">
    <citation type="submission" date="2019-04" db="EMBL/GenBank/DDBJ databases">
        <authorList>
            <consortium name="GenomeTrakr network: Whole genome sequencing for foodborne pathogen traceback"/>
        </authorList>
    </citation>
    <scope>NUCLEOTIDE SEQUENCE [LARGE SCALE GENOMIC DNA]</scope>
    <source>
        <strain evidence="2 3">CFSAN004300</strain>
    </source>
</reference>
<evidence type="ECO:0000313" key="2">
    <source>
        <dbReference type="EMBL" id="EAG6991856.1"/>
    </source>
</evidence>
<feature type="transmembrane region" description="Helical" evidence="1">
    <location>
        <begin position="238"/>
        <end position="258"/>
    </location>
</feature>
<evidence type="ECO:0000313" key="3">
    <source>
        <dbReference type="Proteomes" id="UP000548278"/>
    </source>
</evidence>
<organism evidence="2 3">
    <name type="scientific">Listeria monocytogenes</name>
    <dbReference type="NCBI Taxonomy" id="1639"/>
    <lineage>
        <taxon>Bacteria</taxon>
        <taxon>Bacillati</taxon>
        <taxon>Bacillota</taxon>
        <taxon>Bacilli</taxon>
        <taxon>Bacillales</taxon>
        <taxon>Listeriaceae</taxon>
        <taxon>Listeria</taxon>
    </lineage>
</organism>
<feature type="transmembrane region" description="Helical" evidence="1">
    <location>
        <begin position="70"/>
        <end position="89"/>
    </location>
</feature>
<dbReference type="Proteomes" id="UP000548278">
    <property type="component" value="Unassembled WGS sequence"/>
</dbReference>
<name>A0A9P2EAM5_LISMN</name>
<dbReference type="PANTHER" id="PTHR36844:SF1">
    <property type="entry name" value="PROTEASE PRSW"/>
    <property type="match status" value="1"/>
</dbReference>
<feature type="transmembrane region" description="Helical" evidence="1">
    <location>
        <begin position="109"/>
        <end position="137"/>
    </location>
</feature>
<feature type="transmembrane region" description="Helical" evidence="1">
    <location>
        <begin position="144"/>
        <end position="167"/>
    </location>
</feature>
<feature type="transmembrane region" description="Helical" evidence="1">
    <location>
        <begin position="37"/>
        <end position="63"/>
    </location>
</feature>
<keyword evidence="1" id="KW-0812">Transmembrane</keyword>
<dbReference type="AlphaFoldDB" id="A0A9P2EAM5"/>
<dbReference type="EMBL" id="AABDGJ010000016">
    <property type="protein sequence ID" value="EAG6991856.1"/>
    <property type="molecule type" value="Genomic_DNA"/>
</dbReference>
<keyword evidence="2" id="KW-0645">Protease</keyword>
<protein>
    <submittedName>
        <fullName evidence="2">PrsW family intramembrane metalloprotease</fullName>
    </submittedName>
</protein>
<keyword evidence="1" id="KW-1133">Transmembrane helix</keyword>
<dbReference type="PANTHER" id="PTHR36844">
    <property type="entry name" value="PROTEASE PRSW"/>
    <property type="match status" value="1"/>
</dbReference>
<dbReference type="RefSeq" id="WP_046670899.1">
    <property type="nucleotide sequence ID" value="NZ_CP168867.1"/>
</dbReference>
<dbReference type="InterPro" id="IPR026898">
    <property type="entry name" value="PrsW"/>
</dbReference>
<keyword evidence="1" id="KW-0472">Membrane</keyword>
<dbReference type="Pfam" id="PF13367">
    <property type="entry name" value="PrsW-protease"/>
    <property type="match status" value="1"/>
</dbReference>
<gene>
    <name evidence="2" type="ORF">AB917_14795</name>
</gene>
<feature type="transmembrane region" description="Helical" evidence="1">
    <location>
        <begin position="179"/>
        <end position="205"/>
    </location>
</feature>
<keyword evidence="2" id="KW-0482">Metalloprotease</keyword>
<evidence type="ECO:0000256" key="1">
    <source>
        <dbReference type="SAM" id="Phobius"/>
    </source>
</evidence>
<keyword evidence="2" id="KW-0378">Hydrolase</keyword>
<sequence>MLFYKRKYVFIVFLFLLFFGIDWEITAFSNTEFTTSMYLDLFLGTLVLLGYIFPITSLIIWLAKQWNVSFRFILLGILSGLFIPGWISANGNEYGEELLTSLFKNQEITAMWLSSFIAPLVEEIIKGIVVLLIIYLLNLKRIEIYFLIGIAVGFGFQISEDLSYLVIDMYNGYSTVSQAFIRLTGAFTSHWLLTCIMALGIYCFISKNKSPFRWLFIPFFLHFLWNCPLNEVEDISPIFSALISTWGIIEIMNCYFAVYKYKSTLTEKSSEHL</sequence>
<accession>A0A9P2EAM5</accession>
<proteinExistence type="predicted"/>
<comment type="caution">
    <text evidence="2">The sequence shown here is derived from an EMBL/GenBank/DDBJ whole genome shotgun (WGS) entry which is preliminary data.</text>
</comment>
<dbReference type="GO" id="GO:0008237">
    <property type="term" value="F:metallopeptidase activity"/>
    <property type="evidence" value="ECO:0007669"/>
    <property type="project" value="UniProtKB-KW"/>
</dbReference>
<feature type="transmembrane region" description="Helical" evidence="1">
    <location>
        <begin position="212"/>
        <end position="232"/>
    </location>
</feature>